<reference evidence="9 10" key="1">
    <citation type="submission" date="2016-11" db="EMBL/GenBank/DDBJ databases">
        <title>Study of marine rhodopsin-containing bacteria.</title>
        <authorList>
            <person name="Yoshizawa S."/>
            <person name="Kumagai Y."/>
            <person name="Kogure K."/>
        </authorList>
    </citation>
    <scope>NUCLEOTIDE SEQUENCE [LARGE SCALE GENOMIC DNA]</scope>
    <source>
        <strain evidence="9 10">SAORIC-28</strain>
    </source>
</reference>
<evidence type="ECO:0000313" key="9">
    <source>
        <dbReference type="EMBL" id="PAP74553.1"/>
    </source>
</evidence>
<comment type="caution">
    <text evidence="9">The sequence shown here is derived from an EMBL/GenBank/DDBJ whole genome shotgun (WGS) entry which is preliminary data.</text>
</comment>
<dbReference type="Pfam" id="PF13589">
    <property type="entry name" value="HATPase_c_3"/>
    <property type="match status" value="1"/>
</dbReference>
<sequence length="755" mass="83576">MFQLGEQLVARRSVALSELIKNAYDADATEVSVLLEGVTKPNGSIIVQDNGTGMTFEQVRDHWMRVATDAKRREPYSPIAKRPRTGEKGVGRFATRRLGHKLTLVSVAERPEGDREEVTVEFDWAGRFKHGLSLDTIDVDYSRRPVPNDYPTGTVVYVEDTRDRWTEDDMAALRKDLVALVNPFAGSKLVGDVRPEPKQDPDGSAEPDQGGSPPESLGFKVKLEAPEFPDYEGEVTDYFLTAAWATLAGVVEADGSARYRIKIRETGEDLTHETDPGTFSSIPKAEFVIFYFVYKGDLFGEFNFGSNDARRIGRSVGGVRIYLDDFRVFPYGDPQDDWLRLNEMRASRTPQLLRRNMGMKEAAGLPASERPELLVPGNNQLFGAVEISRFDQPAIEVNVSRERLTENDAFEELRGFVSLGIYWMTVQYSRVTLPEREARRQDRRESAAVKAEDAEGLLRKLKDQIGDDPSTVIEQLPQIKEAVDALGAQIRDVRDSAESELRDRISERAMLRVLASTGTAVSVVTHQLEGVTEGADSIATDVREAVEAGGEDVRVAFEPIVGRVEGWKELVEKQVGLLGFLLGRNSKDRRRRVTLRPFVGNLADGFSAYRQRLSVEFTNAVPGGLRTPPLYEAELGAILLNAYTNSLKALRDVDPSRRHFGVSAEASDGEFRLYVFDTGPGIPEADWERVFEPFVSTSEPDPVLGAGTGLGLMVVADLLSEYGGRASFVDPRDVASLPPCAVPWATVLQVSLPLA</sequence>
<feature type="domain" description="Histidine kinase" evidence="8">
    <location>
        <begin position="634"/>
        <end position="755"/>
    </location>
</feature>
<comment type="catalytic activity">
    <reaction evidence="1">
        <text>ATP + protein L-histidine = ADP + protein N-phospho-L-histidine.</text>
        <dbReference type="EC" id="2.7.13.3"/>
    </reaction>
</comment>
<evidence type="ECO:0000256" key="2">
    <source>
        <dbReference type="ARBA" id="ARBA00012438"/>
    </source>
</evidence>
<dbReference type="GO" id="GO:0000160">
    <property type="term" value="P:phosphorelay signal transduction system"/>
    <property type="evidence" value="ECO:0007669"/>
    <property type="project" value="UniProtKB-KW"/>
</dbReference>
<accession>A0A271ITL9</accession>
<dbReference type="PROSITE" id="PS50109">
    <property type="entry name" value="HIS_KIN"/>
    <property type="match status" value="1"/>
</dbReference>
<dbReference type="SMART" id="SM00387">
    <property type="entry name" value="HATPase_c"/>
    <property type="match status" value="1"/>
</dbReference>
<dbReference type="PRINTS" id="PR00344">
    <property type="entry name" value="BCTRLSENSOR"/>
</dbReference>
<protein>
    <recommendedName>
        <fullName evidence="2">histidine kinase</fullName>
        <ecNumber evidence="2">2.7.13.3</ecNumber>
    </recommendedName>
</protein>
<organism evidence="9 10">
    <name type="scientific">Rubrivirga marina</name>
    <dbReference type="NCBI Taxonomy" id="1196024"/>
    <lineage>
        <taxon>Bacteria</taxon>
        <taxon>Pseudomonadati</taxon>
        <taxon>Rhodothermota</taxon>
        <taxon>Rhodothermia</taxon>
        <taxon>Rhodothermales</taxon>
        <taxon>Rubricoccaceae</taxon>
        <taxon>Rubrivirga</taxon>
    </lineage>
</organism>
<dbReference type="InterPro" id="IPR036890">
    <property type="entry name" value="HATPase_C_sf"/>
</dbReference>
<evidence type="ECO:0000256" key="1">
    <source>
        <dbReference type="ARBA" id="ARBA00000085"/>
    </source>
</evidence>
<keyword evidence="6" id="KW-0902">Two-component regulatory system</keyword>
<evidence type="ECO:0000259" key="8">
    <source>
        <dbReference type="PROSITE" id="PS50109"/>
    </source>
</evidence>
<keyword evidence="10" id="KW-1185">Reference proteome</keyword>
<keyword evidence="4" id="KW-0808">Transferase</keyword>
<name>A0A271ITL9_9BACT</name>
<evidence type="ECO:0000313" key="10">
    <source>
        <dbReference type="Proteomes" id="UP000216339"/>
    </source>
</evidence>
<dbReference type="InterPro" id="IPR004358">
    <property type="entry name" value="Sig_transdc_His_kin-like_C"/>
</dbReference>
<dbReference type="InterPro" id="IPR003594">
    <property type="entry name" value="HATPase_dom"/>
</dbReference>
<keyword evidence="5" id="KW-0418">Kinase</keyword>
<dbReference type="EMBL" id="MQWD01000005">
    <property type="protein sequence ID" value="PAP74553.1"/>
    <property type="molecule type" value="Genomic_DNA"/>
</dbReference>
<keyword evidence="3" id="KW-0597">Phosphoprotein</keyword>
<dbReference type="PANTHER" id="PTHR44936:SF9">
    <property type="entry name" value="SENSOR PROTEIN CREC"/>
    <property type="match status" value="1"/>
</dbReference>
<dbReference type="Pfam" id="PF02518">
    <property type="entry name" value="HATPase_c"/>
    <property type="match status" value="1"/>
</dbReference>
<dbReference type="Gene3D" id="3.30.565.10">
    <property type="entry name" value="Histidine kinase-like ATPase, C-terminal domain"/>
    <property type="match status" value="2"/>
</dbReference>
<gene>
    <name evidence="9" type="ORF">BSZ37_20445</name>
</gene>
<dbReference type="PANTHER" id="PTHR44936">
    <property type="entry name" value="SENSOR PROTEIN CREC"/>
    <property type="match status" value="1"/>
</dbReference>
<proteinExistence type="predicted"/>
<dbReference type="GO" id="GO:0004673">
    <property type="term" value="F:protein histidine kinase activity"/>
    <property type="evidence" value="ECO:0007669"/>
    <property type="project" value="UniProtKB-EC"/>
</dbReference>
<dbReference type="AlphaFoldDB" id="A0A271ITL9"/>
<evidence type="ECO:0000256" key="6">
    <source>
        <dbReference type="ARBA" id="ARBA00023012"/>
    </source>
</evidence>
<evidence type="ECO:0000256" key="3">
    <source>
        <dbReference type="ARBA" id="ARBA00022553"/>
    </source>
</evidence>
<dbReference type="InterPro" id="IPR050980">
    <property type="entry name" value="2C_sensor_his_kinase"/>
</dbReference>
<evidence type="ECO:0000256" key="4">
    <source>
        <dbReference type="ARBA" id="ARBA00022679"/>
    </source>
</evidence>
<evidence type="ECO:0000256" key="5">
    <source>
        <dbReference type="ARBA" id="ARBA00022777"/>
    </source>
</evidence>
<dbReference type="Proteomes" id="UP000216339">
    <property type="component" value="Unassembled WGS sequence"/>
</dbReference>
<dbReference type="InterPro" id="IPR005467">
    <property type="entry name" value="His_kinase_dom"/>
</dbReference>
<dbReference type="SUPFAM" id="SSF55874">
    <property type="entry name" value="ATPase domain of HSP90 chaperone/DNA topoisomerase II/histidine kinase"/>
    <property type="match status" value="2"/>
</dbReference>
<feature type="region of interest" description="Disordered" evidence="7">
    <location>
        <begin position="189"/>
        <end position="218"/>
    </location>
</feature>
<evidence type="ECO:0000256" key="7">
    <source>
        <dbReference type="SAM" id="MobiDB-lite"/>
    </source>
</evidence>
<dbReference type="EC" id="2.7.13.3" evidence="2"/>
<feature type="compositionally biased region" description="Basic and acidic residues" evidence="7">
    <location>
        <begin position="191"/>
        <end position="201"/>
    </location>
</feature>